<keyword evidence="3" id="KW-1185">Reference proteome</keyword>
<evidence type="ECO:0000313" key="3">
    <source>
        <dbReference type="Proteomes" id="UP000644507"/>
    </source>
</evidence>
<dbReference type="GO" id="GO:0003677">
    <property type="term" value="F:DNA binding"/>
    <property type="evidence" value="ECO:0007669"/>
    <property type="project" value="InterPro"/>
</dbReference>
<dbReference type="EMBL" id="BMXI01000008">
    <property type="protein sequence ID" value="GHC53684.1"/>
    <property type="molecule type" value="Genomic_DNA"/>
</dbReference>
<accession>A0A918WJM7</accession>
<reference evidence="2" key="2">
    <citation type="submission" date="2020-09" db="EMBL/GenBank/DDBJ databases">
        <authorList>
            <person name="Sun Q."/>
            <person name="Kim S."/>
        </authorList>
    </citation>
    <scope>NUCLEOTIDE SEQUENCE</scope>
    <source>
        <strain evidence="2">KCTC 12988</strain>
    </source>
</reference>
<dbReference type="GO" id="GO:0006304">
    <property type="term" value="P:DNA modification"/>
    <property type="evidence" value="ECO:0007669"/>
    <property type="project" value="InterPro"/>
</dbReference>
<sequence length="184" mass="20003">MEARGISVEIRDGGHSILTEVDGQAMPVSLADYKARLAAALLAEAPDLASFLAQWIEPTRRSELIEQLPEAGSAPERIRIVEKMDDFDLFDVLAHLAYQSPALTRQHRAELFAAREAEWLAALGQNTEAVLLAIVHQFVANGTEGLELKDIFDVPAIKQAGGINALGEHPGELVAEAKRRLFAA</sequence>
<dbReference type="GO" id="GO:0003824">
    <property type="term" value="F:catalytic activity"/>
    <property type="evidence" value="ECO:0007669"/>
    <property type="project" value="InterPro"/>
</dbReference>
<dbReference type="Proteomes" id="UP000644507">
    <property type="component" value="Unassembled WGS sequence"/>
</dbReference>
<comment type="caution">
    <text evidence="2">The sequence shown here is derived from an EMBL/GenBank/DDBJ whole genome shotgun (WGS) entry which is preliminary data.</text>
</comment>
<dbReference type="InterPro" id="IPR013670">
    <property type="entry name" value="EcoEI_R_C_dom"/>
</dbReference>
<reference evidence="2" key="1">
    <citation type="journal article" date="2014" name="Int. J. Syst. Evol. Microbiol.">
        <title>Complete genome sequence of Corynebacterium casei LMG S-19264T (=DSM 44701T), isolated from a smear-ripened cheese.</title>
        <authorList>
            <consortium name="US DOE Joint Genome Institute (JGI-PGF)"/>
            <person name="Walter F."/>
            <person name="Albersmeier A."/>
            <person name="Kalinowski J."/>
            <person name="Ruckert C."/>
        </authorList>
    </citation>
    <scope>NUCLEOTIDE SEQUENCE</scope>
    <source>
        <strain evidence="2">KCTC 12988</strain>
    </source>
</reference>
<evidence type="ECO:0000313" key="2">
    <source>
        <dbReference type="EMBL" id="GHC53684.1"/>
    </source>
</evidence>
<dbReference type="RefSeq" id="WP_189569801.1">
    <property type="nucleotide sequence ID" value="NZ_BMXI01000008.1"/>
</dbReference>
<evidence type="ECO:0000259" key="1">
    <source>
        <dbReference type="Pfam" id="PF08463"/>
    </source>
</evidence>
<organism evidence="2 3">
    <name type="scientific">Roseibacillus persicicus</name>
    <dbReference type="NCBI Taxonomy" id="454148"/>
    <lineage>
        <taxon>Bacteria</taxon>
        <taxon>Pseudomonadati</taxon>
        <taxon>Verrucomicrobiota</taxon>
        <taxon>Verrucomicrobiia</taxon>
        <taxon>Verrucomicrobiales</taxon>
        <taxon>Verrucomicrobiaceae</taxon>
        <taxon>Roseibacillus</taxon>
    </lineage>
</organism>
<dbReference type="Pfam" id="PF08463">
    <property type="entry name" value="EcoEI_R_C"/>
    <property type="match status" value="1"/>
</dbReference>
<name>A0A918WJM7_9BACT</name>
<gene>
    <name evidence="2" type="ORF">GCM10007100_19930</name>
</gene>
<proteinExistence type="predicted"/>
<protein>
    <recommendedName>
        <fullName evidence="1">EcoEI R protein C-terminal domain-containing protein</fullName>
    </recommendedName>
</protein>
<dbReference type="AlphaFoldDB" id="A0A918WJM7"/>
<feature type="domain" description="EcoEI R protein C-terminal" evidence="1">
    <location>
        <begin position="32"/>
        <end position="166"/>
    </location>
</feature>